<name>A0A1H6TQR2_9MICO</name>
<proteinExistence type="predicted"/>
<organism evidence="2 3">
    <name type="scientific">Demequina mangrovi</name>
    <dbReference type="NCBI Taxonomy" id="1043493"/>
    <lineage>
        <taxon>Bacteria</taxon>
        <taxon>Bacillati</taxon>
        <taxon>Actinomycetota</taxon>
        <taxon>Actinomycetes</taxon>
        <taxon>Micrococcales</taxon>
        <taxon>Demequinaceae</taxon>
        <taxon>Demequina</taxon>
    </lineage>
</organism>
<feature type="compositionally biased region" description="Basic and acidic residues" evidence="1">
    <location>
        <begin position="447"/>
        <end position="458"/>
    </location>
</feature>
<reference evidence="3" key="1">
    <citation type="submission" date="2016-10" db="EMBL/GenBank/DDBJ databases">
        <authorList>
            <person name="Varghese N."/>
        </authorList>
    </citation>
    <scope>NUCLEOTIDE SEQUENCE [LARGE SCALE GENOMIC DNA]</scope>
    <source>
        <strain evidence="3">DSM 24868</strain>
    </source>
</reference>
<evidence type="ECO:0000256" key="1">
    <source>
        <dbReference type="SAM" id="MobiDB-lite"/>
    </source>
</evidence>
<keyword evidence="3" id="KW-1185">Reference proteome</keyword>
<evidence type="ECO:0000313" key="2">
    <source>
        <dbReference type="EMBL" id="SEI82368.1"/>
    </source>
</evidence>
<dbReference type="STRING" id="1043493.SAMN05421637_0109"/>
<dbReference type="RefSeq" id="WP_042212279.1">
    <property type="nucleotide sequence ID" value="NZ_BBLU01000001.1"/>
</dbReference>
<accession>A0A1H6TQR2</accession>
<evidence type="ECO:0000313" key="3">
    <source>
        <dbReference type="Proteomes" id="UP000183315"/>
    </source>
</evidence>
<dbReference type="OrthoDB" id="3819414at2"/>
<gene>
    <name evidence="2" type="ORF">SAMN05421637_0109</name>
</gene>
<dbReference type="AlphaFoldDB" id="A0A1H6TQR2"/>
<dbReference type="EMBL" id="FNZI01000001">
    <property type="protein sequence ID" value="SEI82368.1"/>
    <property type="molecule type" value="Genomic_DNA"/>
</dbReference>
<dbReference type="Proteomes" id="UP000183315">
    <property type="component" value="Unassembled WGS sequence"/>
</dbReference>
<protein>
    <submittedName>
        <fullName evidence="2">Uncharacterized protein</fullName>
    </submittedName>
</protein>
<feature type="region of interest" description="Disordered" evidence="1">
    <location>
        <begin position="427"/>
        <end position="473"/>
    </location>
</feature>
<sequence>MTTIDEPTAMSTTPYGADASTALPLWPWNALRPATGMLLDSDDFEVLGGNPRAKHMLHQSWQHGRGVVWGLAVARHGEWELRVSRGLAVDALGRELHVDAPWCVDLRDALKGQLEPDCGPQEIELCLVLTYDACLARPVPALADPCDVTRESQSYSRVHERARLALVPGHPGLPRTYHRVRVLLGLDKVGKHDDAGKEALAQRYEVLAAEPAHRARELLRGFRCLAARDAADLTADGSDCEPGLFPTPEAHAGVVLGCVRVTVRSDSDHPAIVDGKVCIDDCCRPTLIPTTVIQDLVCGLAPGLIGSGDTRAAVGPQAVPGSIAWVDDESDGKGRHRRSAAFTFAVTEHLLPATLTMTTVTVNSLSKNGWAPEGLETRPTYDPDTRRVTVELSDRPRNPLIRVVVTGTGPTPVYGASPRAPLAGVLGDDPGLAGQGKDAVLTAENPRGGDDGAKHEPADMATMEGDGHHDDHE</sequence>
<dbReference type="eggNOG" id="ENOG5031K6D">
    <property type="taxonomic scope" value="Bacteria"/>
</dbReference>